<dbReference type="InterPro" id="IPR016177">
    <property type="entry name" value="DNA-bd_dom_sf"/>
</dbReference>
<evidence type="ECO:0000256" key="5">
    <source>
        <dbReference type="ARBA" id="ARBA00023242"/>
    </source>
</evidence>
<feature type="compositionally biased region" description="Basic and acidic residues" evidence="6">
    <location>
        <begin position="112"/>
        <end position="199"/>
    </location>
</feature>
<dbReference type="AlphaFoldDB" id="A0A2C9VNB6"/>
<dbReference type="InterPro" id="IPR001739">
    <property type="entry name" value="Methyl_CpG_DNA-bd"/>
</dbReference>
<sequence length="319" mass="34894">MATSVSRKDKDFSLQLPAPPGWKKQFVAKKSGTPKKNEIIFTAPTGEEFTGRRQLEQYLKSHPGSPAVSEFDWGTGETPRRSARISEKSKAAPTRETEPPKKRSRKSAASKNETKETEIATEGAEAKEIQMRDAGKSGKDKTNVEAGKEDLKGDQADNKDKPRESDAKTEATPTEEAKVERGVDKSEKTEDGKGVEPKHSKGTSDGSGISENKKETLEDEKVQGKDAQPTVEASKKRGSGERYKADTVINEDKCEAEAENKKKPNKSIPETEGEIKDIEATNGNNEKPNCTVIDDVNEKVQEEVMENGRSGSDAKQSQA</sequence>
<dbReference type="OrthoDB" id="1435582at2759"/>
<feature type="region of interest" description="Disordered" evidence="6">
    <location>
        <begin position="1"/>
        <end position="37"/>
    </location>
</feature>
<evidence type="ECO:0000256" key="3">
    <source>
        <dbReference type="ARBA" id="ARBA00023125"/>
    </source>
</evidence>
<keyword evidence="2" id="KW-0805">Transcription regulation</keyword>
<dbReference type="PROSITE" id="PS50982">
    <property type="entry name" value="MBD"/>
    <property type="match status" value="1"/>
</dbReference>
<dbReference type="GO" id="GO:0005634">
    <property type="term" value="C:nucleus"/>
    <property type="evidence" value="ECO:0007669"/>
    <property type="project" value="UniProtKB-SubCell"/>
</dbReference>
<protein>
    <recommendedName>
        <fullName evidence="7">MBD domain-containing protein</fullName>
    </recommendedName>
</protein>
<dbReference type="GO" id="GO:0003677">
    <property type="term" value="F:DNA binding"/>
    <property type="evidence" value="ECO:0007669"/>
    <property type="project" value="UniProtKB-KW"/>
</dbReference>
<dbReference type="CDD" id="cd00122">
    <property type="entry name" value="MBD"/>
    <property type="match status" value="1"/>
</dbReference>
<dbReference type="Pfam" id="PF01429">
    <property type="entry name" value="MBD"/>
    <property type="match status" value="1"/>
</dbReference>
<gene>
    <name evidence="8" type="ORF">MANES_06G057100v8</name>
</gene>
<evidence type="ECO:0000313" key="9">
    <source>
        <dbReference type="Proteomes" id="UP000091857"/>
    </source>
</evidence>
<dbReference type="PANTHER" id="PTHR33729:SF6">
    <property type="entry name" value="METHYL-CPG-BINDING DOMAIN-CONTAINING PROTEIN 11"/>
    <property type="match status" value="1"/>
</dbReference>
<evidence type="ECO:0000256" key="2">
    <source>
        <dbReference type="ARBA" id="ARBA00023015"/>
    </source>
</evidence>
<keyword evidence="3" id="KW-0238">DNA-binding</keyword>
<dbReference type="STRING" id="3983.A0A2C9VNB6"/>
<dbReference type="Gramene" id="Manes.06G057100.1.v8.1">
    <property type="protein sequence ID" value="Manes.06G057100.1.v8.1.CDS"/>
    <property type="gene ID" value="Manes.06G057100.v8.1"/>
</dbReference>
<comment type="subcellular location">
    <subcellularLocation>
        <location evidence="1">Nucleus</location>
    </subcellularLocation>
</comment>
<dbReference type="EMBL" id="CM004392">
    <property type="protein sequence ID" value="OAY47162.1"/>
    <property type="molecule type" value="Genomic_DNA"/>
</dbReference>
<feature type="domain" description="MBD" evidence="7">
    <location>
        <begin position="8"/>
        <end position="78"/>
    </location>
</feature>
<keyword evidence="9" id="KW-1185">Reference proteome</keyword>
<keyword evidence="5" id="KW-0539">Nucleus</keyword>
<dbReference type="SUPFAM" id="SSF54171">
    <property type="entry name" value="DNA-binding domain"/>
    <property type="match status" value="1"/>
</dbReference>
<evidence type="ECO:0000259" key="7">
    <source>
        <dbReference type="PROSITE" id="PS50982"/>
    </source>
</evidence>
<accession>A0A2C9VNB6</accession>
<organism evidence="8 9">
    <name type="scientific">Manihot esculenta</name>
    <name type="common">Cassava</name>
    <name type="synonym">Jatropha manihot</name>
    <dbReference type="NCBI Taxonomy" id="3983"/>
    <lineage>
        <taxon>Eukaryota</taxon>
        <taxon>Viridiplantae</taxon>
        <taxon>Streptophyta</taxon>
        <taxon>Embryophyta</taxon>
        <taxon>Tracheophyta</taxon>
        <taxon>Spermatophyta</taxon>
        <taxon>Magnoliopsida</taxon>
        <taxon>eudicotyledons</taxon>
        <taxon>Gunneridae</taxon>
        <taxon>Pentapetalae</taxon>
        <taxon>rosids</taxon>
        <taxon>fabids</taxon>
        <taxon>Malpighiales</taxon>
        <taxon>Euphorbiaceae</taxon>
        <taxon>Crotonoideae</taxon>
        <taxon>Manihoteae</taxon>
        <taxon>Manihot</taxon>
    </lineage>
</organism>
<dbReference type="Gene3D" id="3.30.890.10">
    <property type="entry name" value="Methyl-cpg-binding Protein 2, Chain A"/>
    <property type="match status" value="1"/>
</dbReference>
<evidence type="ECO:0000256" key="6">
    <source>
        <dbReference type="SAM" id="MobiDB-lite"/>
    </source>
</evidence>
<feature type="compositionally biased region" description="Basic and acidic residues" evidence="6">
    <location>
        <begin position="233"/>
        <end position="262"/>
    </location>
</feature>
<dbReference type="PANTHER" id="PTHR33729">
    <property type="entry name" value="METHYL-CPG BINDING DOMAIN CONTAINING PROTEIN, EXPRESSED"/>
    <property type="match status" value="1"/>
</dbReference>
<reference evidence="9" key="1">
    <citation type="journal article" date="2016" name="Nat. Biotechnol.">
        <title>Sequencing wild and cultivated cassava and related species reveals extensive interspecific hybridization and genetic diversity.</title>
        <authorList>
            <person name="Bredeson J.V."/>
            <person name="Lyons J.B."/>
            <person name="Prochnik S.E."/>
            <person name="Wu G.A."/>
            <person name="Ha C.M."/>
            <person name="Edsinger-Gonzales E."/>
            <person name="Grimwood J."/>
            <person name="Schmutz J."/>
            <person name="Rabbi I.Y."/>
            <person name="Egesi C."/>
            <person name="Nauluvula P."/>
            <person name="Lebot V."/>
            <person name="Ndunguru J."/>
            <person name="Mkamilo G."/>
            <person name="Bart R.S."/>
            <person name="Setter T.L."/>
            <person name="Gleadow R.M."/>
            <person name="Kulakow P."/>
            <person name="Ferguson M.E."/>
            <person name="Rounsley S."/>
            <person name="Rokhsar D.S."/>
        </authorList>
    </citation>
    <scope>NUCLEOTIDE SEQUENCE [LARGE SCALE GENOMIC DNA]</scope>
    <source>
        <strain evidence="9">cv. AM560-2</strain>
    </source>
</reference>
<feature type="region of interest" description="Disordered" evidence="6">
    <location>
        <begin position="61"/>
        <end position="291"/>
    </location>
</feature>
<proteinExistence type="predicted"/>
<name>A0A2C9VNB6_MANES</name>
<keyword evidence="4" id="KW-0804">Transcription</keyword>
<evidence type="ECO:0000313" key="8">
    <source>
        <dbReference type="EMBL" id="OAY47162.1"/>
    </source>
</evidence>
<feature type="compositionally biased region" description="Basic and acidic residues" evidence="6">
    <location>
        <begin position="211"/>
        <end position="224"/>
    </location>
</feature>
<dbReference type="Proteomes" id="UP000091857">
    <property type="component" value="Chromosome 6"/>
</dbReference>
<comment type="caution">
    <text evidence="8">The sequence shown here is derived from an EMBL/GenBank/DDBJ whole genome shotgun (WGS) entry which is preliminary data.</text>
</comment>
<feature type="compositionally biased region" description="Basic and acidic residues" evidence="6">
    <location>
        <begin position="1"/>
        <end position="12"/>
    </location>
</feature>
<feature type="compositionally biased region" description="Basic and acidic residues" evidence="6">
    <location>
        <begin position="78"/>
        <end position="101"/>
    </location>
</feature>
<evidence type="ECO:0000256" key="4">
    <source>
        <dbReference type="ARBA" id="ARBA00023163"/>
    </source>
</evidence>
<evidence type="ECO:0000256" key="1">
    <source>
        <dbReference type="ARBA" id="ARBA00004123"/>
    </source>
</evidence>
<dbReference type="InterPro" id="IPR039622">
    <property type="entry name" value="MBD10/11"/>
</dbReference>